<feature type="transmembrane region" description="Helical" evidence="9">
    <location>
        <begin position="68"/>
        <end position="88"/>
    </location>
</feature>
<evidence type="ECO:0000256" key="3">
    <source>
        <dbReference type="ARBA" id="ARBA00005840"/>
    </source>
</evidence>
<dbReference type="GO" id="GO:0005886">
    <property type="term" value="C:plasma membrane"/>
    <property type="evidence" value="ECO:0007669"/>
    <property type="project" value="UniProtKB-SubCell"/>
</dbReference>
<keyword evidence="9" id="KW-0997">Cell inner membrane</keyword>
<dbReference type="InterPro" id="IPR002541">
    <property type="entry name" value="Cyt_c_assembly"/>
</dbReference>
<keyword evidence="8 9" id="KW-0472">Membrane</keyword>
<dbReference type="GO" id="GO:0020037">
    <property type="term" value="F:heme binding"/>
    <property type="evidence" value="ECO:0007669"/>
    <property type="project" value="InterPro"/>
</dbReference>
<evidence type="ECO:0000256" key="6">
    <source>
        <dbReference type="ARBA" id="ARBA00022748"/>
    </source>
</evidence>
<gene>
    <name evidence="9" type="primary">ccmC</name>
    <name evidence="11" type="ORF">SAMN05192579_101215</name>
</gene>
<keyword evidence="5 9" id="KW-0812">Transmembrane</keyword>
<dbReference type="EMBL" id="FOSR01000001">
    <property type="protein sequence ID" value="SFK24456.1"/>
    <property type="molecule type" value="Genomic_DNA"/>
</dbReference>
<comment type="function">
    <text evidence="1 9">Required for the export of heme to the periplasm for the biogenesis of c-type cytochromes.</text>
</comment>
<keyword evidence="6 9" id="KW-0201">Cytochrome c-type biogenesis</keyword>
<evidence type="ECO:0000256" key="7">
    <source>
        <dbReference type="ARBA" id="ARBA00022989"/>
    </source>
</evidence>
<evidence type="ECO:0000313" key="11">
    <source>
        <dbReference type="EMBL" id="SFK24456.1"/>
    </source>
</evidence>
<sequence>MAKWIPLWLHKLSSPPTFYAFAGKVRPWAIALALILGVIALYGALVLAPPDYQQGDDYRIIFIHVPSAWMSLFIYAVMGVSAFIALVWRIKLAEVVAMESAPIGAAFTFITLVTGSLWGERMWGTWWTWDARLTSELVLLFLYLGVIGLYHSFEDRRQGARAAAFLAIIGIINVPIVHFSVQWWNTLHQGSTVNLFGKSHIATDMLWPLLTMMVATKAYYVASLCGRVRTDLLALEGGKDWVRKIAAAEKSR</sequence>
<dbReference type="PANTHER" id="PTHR30071:SF1">
    <property type="entry name" value="CYTOCHROME B_B6 PROTEIN-RELATED"/>
    <property type="match status" value="1"/>
</dbReference>
<dbReference type="Pfam" id="PF01578">
    <property type="entry name" value="Cytochrom_C_asm"/>
    <property type="match status" value="1"/>
</dbReference>
<organism evidence="11 12">
    <name type="scientific">Rhodanobacter glycinis</name>
    <dbReference type="NCBI Taxonomy" id="582702"/>
    <lineage>
        <taxon>Bacteria</taxon>
        <taxon>Pseudomonadati</taxon>
        <taxon>Pseudomonadota</taxon>
        <taxon>Gammaproteobacteria</taxon>
        <taxon>Lysobacterales</taxon>
        <taxon>Rhodanobacteraceae</taxon>
        <taxon>Rhodanobacter</taxon>
    </lineage>
</organism>
<keyword evidence="12" id="KW-1185">Reference proteome</keyword>
<comment type="similarity">
    <text evidence="3 9">Belongs to the CcmC/CycZ/HelC family.</text>
</comment>
<evidence type="ECO:0000256" key="9">
    <source>
        <dbReference type="RuleBase" id="RU364092"/>
    </source>
</evidence>
<feature type="domain" description="Cytochrome c assembly protein" evidence="10">
    <location>
        <begin position="15"/>
        <end position="188"/>
    </location>
</feature>
<evidence type="ECO:0000259" key="10">
    <source>
        <dbReference type="Pfam" id="PF01578"/>
    </source>
</evidence>
<proteinExistence type="inferred from homology"/>
<dbReference type="InterPro" id="IPR003557">
    <property type="entry name" value="Cyt_c_biogenesis_CcmC"/>
</dbReference>
<reference evidence="12" key="1">
    <citation type="submission" date="2016-10" db="EMBL/GenBank/DDBJ databases">
        <authorList>
            <person name="Varghese N."/>
            <person name="Submissions S."/>
        </authorList>
    </citation>
    <scope>NUCLEOTIDE SEQUENCE [LARGE SCALE GENOMIC DNA]</scope>
    <source>
        <strain evidence="12">MO64</strain>
    </source>
</reference>
<dbReference type="PANTHER" id="PTHR30071">
    <property type="entry name" value="HEME EXPORTER PROTEIN C"/>
    <property type="match status" value="1"/>
</dbReference>
<evidence type="ECO:0000256" key="8">
    <source>
        <dbReference type="ARBA" id="ARBA00023136"/>
    </source>
</evidence>
<evidence type="ECO:0000256" key="4">
    <source>
        <dbReference type="ARBA" id="ARBA00016463"/>
    </source>
</evidence>
<evidence type="ECO:0000256" key="5">
    <source>
        <dbReference type="ARBA" id="ARBA00022692"/>
    </source>
</evidence>
<feature type="transmembrane region" description="Helical" evidence="9">
    <location>
        <begin position="205"/>
        <end position="222"/>
    </location>
</feature>
<keyword evidence="9" id="KW-0813">Transport</keyword>
<evidence type="ECO:0000313" key="12">
    <source>
        <dbReference type="Proteomes" id="UP000198725"/>
    </source>
</evidence>
<name>A0A1I3XZP2_9GAMM</name>
<dbReference type="Proteomes" id="UP000198725">
    <property type="component" value="Unassembled WGS sequence"/>
</dbReference>
<dbReference type="PRINTS" id="PR01386">
    <property type="entry name" value="CCMCBIOGNSIS"/>
</dbReference>
<dbReference type="GO" id="GO:0015232">
    <property type="term" value="F:heme transmembrane transporter activity"/>
    <property type="evidence" value="ECO:0007669"/>
    <property type="project" value="InterPro"/>
</dbReference>
<comment type="subcellular location">
    <subcellularLocation>
        <location evidence="9">Cell inner membrane</location>
    </subcellularLocation>
    <subcellularLocation>
        <location evidence="2">Membrane</location>
        <topology evidence="2">Multi-pass membrane protein</topology>
    </subcellularLocation>
</comment>
<dbReference type="AlphaFoldDB" id="A0A1I3XZP2"/>
<feature type="transmembrane region" description="Helical" evidence="9">
    <location>
        <begin position="131"/>
        <end position="150"/>
    </location>
</feature>
<dbReference type="InterPro" id="IPR045062">
    <property type="entry name" value="Cyt_c_biogenesis_CcsA/CcmC"/>
</dbReference>
<accession>A0A1I3XZP2</accession>
<dbReference type="RefSeq" id="WP_092700577.1">
    <property type="nucleotide sequence ID" value="NZ_FOSR01000001.1"/>
</dbReference>
<evidence type="ECO:0000256" key="2">
    <source>
        <dbReference type="ARBA" id="ARBA00004141"/>
    </source>
</evidence>
<keyword evidence="9" id="KW-1003">Cell membrane</keyword>
<evidence type="ECO:0000256" key="1">
    <source>
        <dbReference type="ARBA" id="ARBA00002442"/>
    </source>
</evidence>
<dbReference type="GO" id="GO:0017004">
    <property type="term" value="P:cytochrome complex assembly"/>
    <property type="evidence" value="ECO:0007669"/>
    <property type="project" value="UniProtKB-KW"/>
</dbReference>
<keyword evidence="7 9" id="KW-1133">Transmembrane helix</keyword>
<feature type="transmembrane region" description="Helical" evidence="9">
    <location>
        <begin position="28"/>
        <end position="48"/>
    </location>
</feature>
<dbReference type="NCBIfam" id="TIGR01191">
    <property type="entry name" value="ccmC"/>
    <property type="match status" value="1"/>
</dbReference>
<feature type="transmembrane region" description="Helical" evidence="9">
    <location>
        <begin position="162"/>
        <end position="185"/>
    </location>
</feature>
<feature type="transmembrane region" description="Helical" evidence="9">
    <location>
        <begin position="100"/>
        <end position="119"/>
    </location>
</feature>
<protein>
    <recommendedName>
        <fullName evidence="4 9">Heme exporter protein C</fullName>
    </recommendedName>
    <alternativeName>
        <fullName evidence="9">Cytochrome c-type biogenesis protein</fullName>
    </alternativeName>
</protein>